<feature type="transmembrane region" description="Helical" evidence="10">
    <location>
        <begin position="508"/>
        <end position="525"/>
    </location>
</feature>
<feature type="transmembrane region" description="Helical" evidence="10">
    <location>
        <begin position="470"/>
        <end position="487"/>
    </location>
</feature>
<gene>
    <name evidence="13" type="ORF">CDQ91_07370</name>
</gene>
<evidence type="ECO:0000256" key="11">
    <source>
        <dbReference type="SAM" id="SignalP"/>
    </source>
</evidence>
<feature type="transmembrane region" description="Helical" evidence="10">
    <location>
        <begin position="620"/>
        <end position="645"/>
    </location>
</feature>
<dbReference type="Pfam" id="PF13442">
    <property type="entry name" value="Cytochrome_CBB3"/>
    <property type="match status" value="1"/>
</dbReference>
<keyword evidence="11" id="KW-0732">Signal</keyword>
<name>A0A246JYR1_9SPHN</name>
<feature type="transmembrane region" description="Helical" evidence="10">
    <location>
        <begin position="399"/>
        <end position="423"/>
    </location>
</feature>
<dbReference type="PROSITE" id="PS51007">
    <property type="entry name" value="CYTC"/>
    <property type="match status" value="1"/>
</dbReference>
<evidence type="ECO:0000259" key="12">
    <source>
        <dbReference type="PROSITE" id="PS51007"/>
    </source>
</evidence>
<evidence type="ECO:0000256" key="1">
    <source>
        <dbReference type="ARBA" id="ARBA00004141"/>
    </source>
</evidence>
<dbReference type="GO" id="GO:0046872">
    <property type="term" value="F:metal ion binding"/>
    <property type="evidence" value="ECO:0007669"/>
    <property type="project" value="UniProtKB-KW"/>
</dbReference>
<proteinExistence type="inferred from homology"/>
<keyword evidence="3 9" id="KW-0349">Heme</keyword>
<dbReference type="Pfam" id="PF03239">
    <property type="entry name" value="FTR1"/>
    <property type="match status" value="1"/>
</dbReference>
<feature type="chain" id="PRO_5012557813" evidence="11">
    <location>
        <begin position="39"/>
        <end position="654"/>
    </location>
</feature>
<feature type="domain" description="Cytochrome c" evidence="12">
    <location>
        <begin position="143"/>
        <end position="230"/>
    </location>
</feature>
<dbReference type="OrthoDB" id="335174at2"/>
<organism evidence="13 14">
    <name type="scientific">Sphingopyxis witflariensis</name>
    <dbReference type="NCBI Taxonomy" id="173675"/>
    <lineage>
        <taxon>Bacteria</taxon>
        <taxon>Pseudomonadati</taxon>
        <taxon>Pseudomonadota</taxon>
        <taxon>Alphaproteobacteria</taxon>
        <taxon>Sphingomonadales</taxon>
        <taxon>Sphingomonadaceae</taxon>
        <taxon>Sphingopyxis</taxon>
    </lineage>
</organism>
<reference evidence="13 14" key="1">
    <citation type="journal article" date="2002" name="Int. J. Syst. Evol. Microbiol.">
        <title>Sphingopyxis witflariensis sp. nov., isolated from activated sludge.</title>
        <authorList>
            <person name="Kampfer P."/>
            <person name="Witzenberger R."/>
            <person name="Denner E.B."/>
            <person name="Busse H.J."/>
            <person name="Neef A."/>
        </authorList>
    </citation>
    <scope>NUCLEOTIDE SEQUENCE [LARGE SCALE GENOMIC DNA]</scope>
    <source>
        <strain evidence="13 14">DSM 14551</strain>
    </source>
</reference>
<comment type="subcellular location">
    <subcellularLocation>
        <location evidence="1">Membrane</location>
        <topology evidence="1">Multi-pass membrane protein</topology>
    </subcellularLocation>
</comment>
<protein>
    <submittedName>
        <fullName evidence="13">Iron permease</fullName>
    </submittedName>
</protein>
<dbReference type="InterPro" id="IPR004923">
    <property type="entry name" value="FTR1/Fip1/EfeU"/>
</dbReference>
<dbReference type="GO" id="GO:0033573">
    <property type="term" value="C:high-affinity iron permease complex"/>
    <property type="evidence" value="ECO:0007669"/>
    <property type="project" value="InterPro"/>
</dbReference>
<keyword evidence="6 10" id="KW-1133">Transmembrane helix</keyword>
<sequence length="654" mass="69415">MAVFLLPAVSSNMSWRPFVRLILAALLAPLLFSQTARASEPEVQTIWRLLDYVAVDYPGAVSGGKIVSAAEYAEMTEFAAQVEGRLKRLPQKTAKPQLLVRAAALRHSIAAKSAPATVEEQSRGLADALLTSYPVPLAPRSAPDLARGAKLYTENCAMCHGATGAGNGPGAAQLDPPPIAFTDGARARERSLFALYQVITQGLEGTSMASFGDLSDADRWALSFYVGSFAYPESTRSAGRKIWEKDATVRAAIPDLAGLVGKTPAKLADELGEDKAGPLTAFLRRQPEAVIQKPAGSLTLSRERLEASLKAYAAGDHDAASDLALSAYLDGFEPVEPVLAARDPDLMAKIEMAMGHLRSAIGKRRPVAEVEAANAEVARLFVEAEAALAPEQASASSSFLGAFGVLLREGLEALLIVIAMMAFLRKTGRTDVMGYVHGGWVSALAVGALTWFVATYFIGISGASRELTEGFGSLFAAIILISVGIWMHGKSNAEAWQRYIKEKISAALSRRSAWFLFGLTFLVVYREVFETILFYAALWAQGNGGAMLAGAASAAGLLAVIAWAMLRYSARLPITQFFSWSAALIAILAVVLAGKGVGGLQEAGLLGVTPVTGFPRITMLGIYPTVQTILAQLAAAIILAAGFWLNRAKTPRPA</sequence>
<dbReference type="EMBL" id="NISJ01000003">
    <property type="protein sequence ID" value="OWQ98318.1"/>
    <property type="molecule type" value="Genomic_DNA"/>
</dbReference>
<evidence type="ECO:0000256" key="6">
    <source>
        <dbReference type="ARBA" id="ARBA00022989"/>
    </source>
</evidence>
<dbReference type="GO" id="GO:0020037">
    <property type="term" value="F:heme binding"/>
    <property type="evidence" value="ECO:0007669"/>
    <property type="project" value="InterPro"/>
</dbReference>
<feature type="transmembrane region" description="Helical" evidence="10">
    <location>
        <begin position="435"/>
        <end position="458"/>
    </location>
</feature>
<evidence type="ECO:0000256" key="7">
    <source>
        <dbReference type="ARBA" id="ARBA00023004"/>
    </source>
</evidence>
<dbReference type="PANTHER" id="PTHR31632:SF2">
    <property type="entry name" value="PLASMA MEMBRANE IRON PERMEASE"/>
    <property type="match status" value="1"/>
</dbReference>
<dbReference type="GO" id="GO:0015093">
    <property type="term" value="F:ferrous iron transmembrane transporter activity"/>
    <property type="evidence" value="ECO:0007669"/>
    <property type="project" value="TreeGrafter"/>
</dbReference>
<dbReference type="AlphaFoldDB" id="A0A246JYR1"/>
<evidence type="ECO:0000313" key="14">
    <source>
        <dbReference type="Proteomes" id="UP000197097"/>
    </source>
</evidence>
<keyword evidence="7 9" id="KW-0408">Iron</keyword>
<feature type="transmembrane region" description="Helical" evidence="10">
    <location>
        <begin position="545"/>
        <end position="566"/>
    </location>
</feature>
<keyword evidence="14" id="KW-1185">Reference proteome</keyword>
<comment type="similarity">
    <text evidence="2">Belongs to the oxidase-dependent Fe transporter (OFeT) (TC 9.A.10.1) family.</text>
</comment>
<keyword evidence="8 10" id="KW-0472">Membrane</keyword>
<dbReference type="Proteomes" id="UP000197097">
    <property type="component" value="Unassembled WGS sequence"/>
</dbReference>
<keyword evidence="5 9" id="KW-0479">Metal-binding</keyword>
<dbReference type="InterPro" id="IPR036909">
    <property type="entry name" value="Cyt_c-like_dom_sf"/>
</dbReference>
<evidence type="ECO:0000256" key="10">
    <source>
        <dbReference type="SAM" id="Phobius"/>
    </source>
</evidence>
<dbReference type="Gene3D" id="1.10.760.10">
    <property type="entry name" value="Cytochrome c-like domain"/>
    <property type="match status" value="1"/>
</dbReference>
<keyword evidence="4 10" id="KW-0812">Transmembrane</keyword>
<evidence type="ECO:0000256" key="5">
    <source>
        <dbReference type="ARBA" id="ARBA00022723"/>
    </source>
</evidence>
<dbReference type="InterPro" id="IPR009056">
    <property type="entry name" value="Cyt_c-like_dom"/>
</dbReference>
<evidence type="ECO:0000313" key="13">
    <source>
        <dbReference type="EMBL" id="OWQ98318.1"/>
    </source>
</evidence>
<evidence type="ECO:0000256" key="3">
    <source>
        <dbReference type="ARBA" id="ARBA00022617"/>
    </source>
</evidence>
<evidence type="ECO:0000256" key="8">
    <source>
        <dbReference type="ARBA" id="ARBA00023136"/>
    </source>
</evidence>
<evidence type="ECO:0000256" key="2">
    <source>
        <dbReference type="ARBA" id="ARBA00008333"/>
    </source>
</evidence>
<feature type="transmembrane region" description="Helical" evidence="10">
    <location>
        <begin position="578"/>
        <end position="600"/>
    </location>
</feature>
<dbReference type="SUPFAM" id="SSF46626">
    <property type="entry name" value="Cytochrome c"/>
    <property type="match status" value="1"/>
</dbReference>
<accession>A0A246JYR1</accession>
<comment type="caution">
    <text evidence="13">The sequence shown here is derived from an EMBL/GenBank/DDBJ whole genome shotgun (WGS) entry which is preliminary data.</text>
</comment>
<evidence type="ECO:0000256" key="9">
    <source>
        <dbReference type="PROSITE-ProRule" id="PRU00433"/>
    </source>
</evidence>
<dbReference type="GO" id="GO:0009055">
    <property type="term" value="F:electron transfer activity"/>
    <property type="evidence" value="ECO:0007669"/>
    <property type="project" value="InterPro"/>
</dbReference>
<feature type="signal peptide" evidence="11">
    <location>
        <begin position="1"/>
        <end position="38"/>
    </location>
</feature>
<dbReference type="PANTHER" id="PTHR31632">
    <property type="entry name" value="IRON TRANSPORTER FTH1"/>
    <property type="match status" value="1"/>
</dbReference>
<evidence type="ECO:0000256" key="4">
    <source>
        <dbReference type="ARBA" id="ARBA00022692"/>
    </source>
</evidence>